<gene>
    <name evidence="3" type="ORF">WIS52_14170</name>
</gene>
<feature type="compositionally biased region" description="Pro residues" evidence="1">
    <location>
        <begin position="243"/>
        <end position="257"/>
    </location>
</feature>
<dbReference type="InterPro" id="IPR001633">
    <property type="entry name" value="EAL_dom"/>
</dbReference>
<dbReference type="PANTHER" id="PTHR33121">
    <property type="entry name" value="CYCLIC DI-GMP PHOSPHODIESTERASE PDEF"/>
    <property type="match status" value="1"/>
</dbReference>
<evidence type="ECO:0000259" key="2">
    <source>
        <dbReference type="PROSITE" id="PS50883"/>
    </source>
</evidence>
<dbReference type="InterPro" id="IPR046342">
    <property type="entry name" value="CBS_dom_sf"/>
</dbReference>
<sequence length="420" mass="43247">MSDQRFAYEPVHDLRNGRFAGVEVVPRHSYDAVAAQVHDRGWNVRQIAELDAGTAVSAVLSARAAALPVPVQVDVAGDTVLYARDRLRAMLGAASGVAPLLEIGPPIAAAAPPEHLVPALAQLRGWGFRIALDGAGRAFGPELVAAVRPDLVKLEPSLADGPPDPVRIAAVRAVLEVARAIGVPVAATGVRDPERLLELHGCGVAFAQGPLLGGARATPEPAPGTPAELTTLLQAEISARTGPRPPGPAPAPAPEGPPVRALATAAVALADDVTADTVRETMREHPDSAGVVLVDARRRPVGYLDRSRFLLTMAGRFGHALWADKPATGLADPPRTVDERTPLPRALELSLTGDPARGYDDLVVVGPDGSCRGVVTVAELWRQAILPTAGAHAAGRSPGAPSPEPAGADGPVVPSPAASV</sequence>
<proteinExistence type="predicted"/>
<feature type="region of interest" description="Disordered" evidence="1">
    <location>
        <begin position="391"/>
        <end position="420"/>
    </location>
</feature>
<dbReference type="Proteomes" id="UP001494902">
    <property type="component" value="Unassembled WGS sequence"/>
</dbReference>
<reference evidence="3 4" key="1">
    <citation type="submission" date="2024-03" db="EMBL/GenBank/DDBJ databases">
        <title>Draft genome sequence of Pseudonocardia nematodicida JCM 31783.</title>
        <authorList>
            <person name="Butdee W."/>
            <person name="Duangmal K."/>
        </authorList>
    </citation>
    <scope>NUCLEOTIDE SEQUENCE [LARGE SCALE GENOMIC DNA]</scope>
    <source>
        <strain evidence="3 4">JCM 31783</strain>
    </source>
</reference>
<protein>
    <submittedName>
        <fullName evidence="3">EAL domain-containing protein</fullName>
    </submittedName>
</protein>
<dbReference type="EMBL" id="JBEDNQ010000005">
    <property type="protein sequence ID" value="MEQ3551617.1"/>
    <property type="molecule type" value="Genomic_DNA"/>
</dbReference>
<dbReference type="InterPro" id="IPR050706">
    <property type="entry name" value="Cyclic-di-GMP_PDE-like"/>
</dbReference>
<organism evidence="3 4">
    <name type="scientific">Pseudonocardia nematodicida</name>
    <dbReference type="NCBI Taxonomy" id="1206997"/>
    <lineage>
        <taxon>Bacteria</taxon>
        <taxon>Bacillati</taxon>
        <taxon>Actinomycetota</taxon>
        <taxon>Actinomycetes</taxon>
        <taxon>Pseudonocardiales</taxon>
        <taxon>Pseudonocardiaceae</taxon>
        <taxon>Pseudonocardia</taxon>
    </lineage>
</organism>
<evidence type="ECO:0000313" key="3">
    <source>
        <dbReference type="EMBL" id="MEQ3551617.1"/>
    </source>
</evidence>
<feature type="domain" description="EAL" evidence="2">
    <location>
        <begin position="1"/>
        <end position="229"/>
    </location>
</feature>
<comment type="caution">
    <text evidence="3">The sequence shown here is derived from an EMBL/GenBank/DDBJ whole genome shotgun (WGS) entry which is preliminary data.</text>
</comment>
<dbReference type="SUPFAM" id="SSF141868">
    <property type="entry name" value="EAL domain-like"/>
    <property type="match status" value="1"/>
</dbReference>
<keyword evidence="4" id="KW-1185">Reference proteome</keyword>
<dbReference type="SMART" id="SM00052">
    <property type="entry name" value="EAL"/>
    <property type="match status" value="1"/>
</dbReference>
<dbReference type="PANTHER" id="PTHR33121:SF76">
    <property type="entry name" value="SIGNALING PROTEIN"/>
    <property type="match status" value="1"/>
</dbReference>
<name>A0ABV1KDB1_9PSEU</name>
<feature type="region of interest" description="Disordered" evidence="1">
    <location>
        <begin position="239"/>
        <end position="258"/>
    </location>
</feature>
<feature type="compositionally biased region" description="Low complexity" evidence="1">
    <location>
        <begin position="391"/>
        <end position="411"/>
    </location>
</feature>
<evidence type="ECO:0000313" key="4">
    <source>
        <dbReference type="Proteomes" id="UP001494902"/>
    </source>
</evidence>
<dbReference type="Pfam" id="PF00563">
    <property type="entry name" value="EAL"/>
    <property type="match status" value="1"/>
</dbReference>
<dbReference type="PROSITE" id="PS50883">
    <property type="entry name" value="EAL"/>
    <property type="match status" value="1"/>
</dbReference>
<dbReference type="Gene3D" id="3.20.20.450">
    <property type="entry name" value="EAL domain"/>
    <property type="match status" value="1"/>
</dbReference>
<accession>A0ABV1KDB1</accession>
<dbReference type="RefSeq" id="WP_349298691.1">
    <property type="nucleotide sequence ID" value="NZ_JBEDNQ010000005.1"/>
</dbReference>
<dbReference type="SUPFAM" id="SSF54631">
    <property type="entry name" value="CBS-domain pair"/>
    <property type="match status" value="1"/>
</dbReference>
<evidence type="ECO:0000256" key="1">
    <source>
        <dbReference type="SAM" id="MobiDB-lite"/>
    </source>
</evidence>
<dbReference type="InterPro" id="IPR035919">
    <property type="entry name" value="EAL_sf"/>
</dbReference>